<sequence>MEVTRLYALDCYPDKDANPSVVMIVAAATEGAAVQLAFDHPNAVQYEAIALNPKQKIRRADSLKPGIQGFVEWRAFKSLIGKD</sequence>
<gene>
    <name evidence="1" type="ORF">KAJ83_06350</name>
</gene>
<protein>
    <submittedName>
        <fullName evidence="1">Uncharacterized protein</fullName>
    </submittedName>
</protein>
<dbReference type="EMBL" id="JAGMWN010000002">
    <property type="protein sequence ID" value="MBP5856621.1"/>
    <property type="molecule type" value="Genomic_DNA"/>
</dbReference>
<evidence type="ECO:0000313" key="2">
    <source>
        <dbReference type="Proteomes" id="UP000672602"/>
    </source>
</evidence>
<dbReference type="Proteomes" id="UP000672602">
    <property type="component" value="Unassembled WGS sequence"/>
</dbReference>
<name>A0A8J7V0B4_9PROT</name>
<comment type="caution">
    <text evidence="1">The sequence shown here is derived from an EMBL/GenBank/DDBJ whole genome shotgun (WGS) entry which is preliminary data.</text>
</comment>
<evidence type="ECO:0000313" key="1">
    <source>
        <dbReference type="EMBL" id="MBP5856621.1"/>
    </source>
</evidence>
<organism evidence="1 2">
    <name type="scientific">Marivibrio halodurans</name>
    <dbReference type="NCBI Taxonomy" id="2039722"/>
    <lineage>
        <taxon>Bacteria</taxon>
        <taxon>Pseudomonadati</taxon>
        <taxon>Pseudomonadota</taxon>
        <taxon>Alphaproteobacteria</taxon>
        <taxon>Rhodospirillales</taxon>
        <taxon>Rhodospirillaceae</taxon>
        <taxon>Marivibrio</taxon>
    </lineage>
</organism>
<reference evidence="1" key="1">
    <citation type="submission" date="2021-04" db="EMBL/GenBank/DDBJ databases">
        <authorList>
            <person name="Zhang D.-C."/>
        </authorList>
    </citation>
    <scope>NUCLEOTIDE SEQUENCE</scope>
    <source>
        <strain evidence="1">CGMCC 1.15697</strain>
    </source>
</reference>
<proteinExistence type="predicted"/>
<dbReference type="RefSeq" id="WP_210681186.1">
    <property type="nucleotide sequence ID" value="NZ_JAGMWN010000002.1"/>
</dbReference>
<dbReference type="AlphaFoldDB" id="A0A8J7V0B4"/>
<accession>A0A8J7V0B4</accession>
<keyword evidence="2" id="KW-1185">Reference proteome</keyword>